<proteinExistence type="predicted"/>
<accession>J9VYX1</accession>
<dbReference type="KEGG" id="cng:CNAG_06413"/>
<name>J9VYX1_CRYN9</name>
<protein>
    <submittedName>
        <fullName evidence="2">Uncharacterized protein</fullName>
    </submittedName>
</protein>
<evidence type="ECO:0000313" key="3">
    <source>
        <dbReference type="Proteomes" id="UP000010091"/>
    </source>
</evidence>
<dbReference type="AlphaFoldDB" id="J9VYX1"/>
<reference evidence="2 3" key="1">
    <citation type="journal article" date="2014" name="PLoS Genet.">
        <title>Analysis of the genome and transcriptome of Cryptococcus neoformans var. grubii reveals complex RNA expression and microevolution leading to virulence attenuation.</title>
        <authorList>
            <person name="Janbon G."/>
            <person name="Ormerod K.L."/>
            <person name="Paulet D."/>
            <person name="Byrnes E.J.III."/>
            <person name="Yadav V."/>
            <person name="Chatterjee G."/>
            <person name="Mullapudi N."/>
            <person name="Hon C.C."/>
            <person name="Billmyre R.B."/>
            <person name="Brunel F."/>
            <person name="Bahn Y.S."/>
            <person name="Chen W."/>
            <person name="Chen Y."/>
            <person name="Chow E.W."/>
            <person name="Coppee J.Y."/>
            <person name="Floyd-Averette A."/>
            <person name="Gaillardin C."/>
            <person name="Gerik K.J."/>
            <person name="Goldberg J."/>
            <person name="Gonzalez-Hilarion S."/>
            <person name="Gujja S."/>
            <person name="Hamlin J.L."/>
            <person name="Hsueh Y.P."/>
            <person name="Ianiri G."/>
            <person name="Jones S."/>
            <person name="Kodira C.D."/>
            <person name="Kozubowski L."/>
            <person name="Lam W."/>
            <person name="Marra M."/>
            <person name="Mesner L.D."/>
            <person name="Mieczkowski P.A."/>
            <person name="Moyrand F."/>
            <person name="Nielsen K."/>
            <person name="Proux C."/>
            <person name="Rossignol T."/>
            <person name="Schein J.E."/>
            <person name="Sun S."/>
            <person name="Wollschlaeger C."/>
            <person name="Wood I.A."/>
            <person name="Zeng Q."/>
            <person name="Neuveglise C."/>
            <person name="Newlon C.S."/>
            <person name="Perfect J.R."/>
            <person name="Lodge J.K."/>
            <person name="Idnurm A."/>
            <person name="Stajich J.E."/>
            <person name="Kronstad J.W."/>
            <person name="Sanyal K."/>
            <person name="Heitman J."/>
            <person name="Fraser J.A."/>
            <person name="Cuomo C.A."/>
            <person name="Dietrich F.S."/>
        </authorList>
    </citation>
    <scope>NUCLEOTIDE SEQUENCE [LARGE SCALE GENOMIC DNA]</scope>
    <source>
        <strain evidence="3">H99 / ATCC 208821 / CBS 10515 / FGSC 9487</strain>
    </source>
</reference>
<dbReference type="Proteomes" id="UP000010091">
    <property type="component" value="Chromosome 13"/>
</dbReference>
<dbReference type="GeneID" id="23889622"/>
<evidence type="ECO:0000313" key="2">
    <source>
        <dbReference type="EMBL" id="AFR98651.2"/>
    </source>
</evidence>
<feature type="region of interest" description="Disordered" evidence="1">
    <location>
        <begin position="45"/>
        <end position="89"/>
    </location>
</feature>
<sequence>MKGPDPQILFSSVLQTISMREYCYSLARVACSAPPTNGCRVFQREHSRRGREAEEAEVGGKWGAPRTRSHESDVGAAPAKKTKAASTKEHLHNPFDTPSQVLAPENFVASNSLVGGAEHASLASFVAMKHIDQADRRLRHDAHALLCAGQVPARRMSPPCFKPMSTSATGESPCQLGMPISLTGLGHSCTWPAKTWTSFAILRGRLLVPALSQAMQRPGP</sequence>
<dbReference type="EMBL" id="CP003832">
    <property type="protein sequence ID" value="AFR98651.2"/>
    <property type="molecule type" value="Genomic_DNA"/>
</dbReference>
<organism evidence="2 3">
    <name type="scientific">Cryptococcus neoformans (strain H99 / ATCC 208821 / CBS 10515 / FGSC 9487)</name>
    <name type="common">Cryptococcus neoformans var. grubii serotype A</name>
    <dbReference type="NCBI Taxonomy" id="235443"/>
    <lineage>
        <taxon>Eukaryota</taxon>
        <taxon>Fungi</taxon>
        <taxon>Dikarya</taxon>
        <taxon>Basidiomycota</taxon>
        <taxon>Agaricomycotina</taxon>
        <taxon>Tremellomycetes</taxon>
        <taxon>Tremellales</taxon>
        <taxon>Cryptococcaceae</taxon>
        <taxon>Cryptococcus</taxon>
        <taxon>Cryptococcus neoformans species complex</taxon>
    </lineage>
</organism>
<dbReference type="VEuPathDB" id="FungiDB:CNAG_06413"/>
<dbReference type="RefSeq" id="XP_012053322.1">
    <property type="nucleotide sequence ID" value="XM_012197932.1"/>
</dbReference>
<evidence type="ECO:0000256" key="1">
    <source>
        <dbReference type="SAM" id="MobiDB-lite"/>
    </source>
</evidence>
<dbReference type="HOGENOM" id="CLU_1255935_0_0_1"/>
<gene>
    <name evidence="2" type="ORF">CNAG_06413</name>
</gene>
<keyword evidence="3" id="KW-1185">Reference proteome</keyword>